<dbReference type="PANTHER" id="PTHR35335">
    <property type="entry name" value="UPF0716 PROTEIN FXSA"/>
    <property type="match status" value="1"/>
</dbReference>
<feature type="transmembrane region" description="Helical" evidence="2">
    <location>
        <begin position="76"/>
        <end position="101"/>
    </location>
</feature>
<protein>
    <submittedName>
        <fullName evidence="3">FxsA protein</fullName>
    </submittedName>
</protein>
<evidence type="ECO:0000313" key="4">
    <source>
        <dbReference type="Proteomes" id="UP000005143"/>
    </source>
</evidence>
<keyword evidence="4" id="KW-1185">Reference proteome</keyword>
<organism evidence="3 4">
    <name type="scientific">Patulibacter medicamentivorans</name>
    <dbReference type="NCBI Taxonomy" id="1097667"/>
    <lineage>
        <taxon>Bacteria</taxon>
        <taxon>Bacillati</taxon>
        <taxon>Actinomycetota</taxon>
        <taxon>Thermoleophilia</taxon>
        <taxon>Solirubrobacterales</taxon>
        <taxon>Patulibacteraceae</taxon>
        <taxon>Patulibacter</taxon>
    </lineage>
</organism>
<evidence type="ECO:0000256" key="2">
    <source>
        <dbReference type="SAM" id="Phobius"/>
    </source>
</evidence>
<dbReference type="AlphaFoldDB" id="H0E9X0"/>
<feature type="region of interest" description="Disordered" evidence="1">
    <location>
        <begin position="136"/>
        <end position="183"/>
    </location>
</feature>
<dbReference type="PANTHER" id="PTHR35335:SF1">
    <property type="entry name" value="UPF0716 PROTEIN FXSA"/>
    <property type="match status" value="1"/>
</dbReference>
<dbReference type="GO" id="GO:0016020">
    <property type="term" value="C:membrane"/>
    <property type="evidence" value="ECO:0007669"/>
    <property type="project" value="InterPro"/>
</dbReference>
<dbReference type="NCBIfam" id="NF008528">
    <property type="entry name" value="PRK11463.1-2"/>
    <property type="match status" value="1"/>
</dbReference>
<sequence>MPLLILVLLVGGFAFEIWLALLVADQIGAAPTVLLLLAGSLLGSRLIARAGLRTWQRVVEAARAGRSPGAEALDGAILLLGGVLLLVPGFASAAVGLVLLLPPIRTFARRVVVPLAARRAVPPLIFVDAARRARWGGGRPADVDGSATEEPTWGADPAARPTPRQLPGDIDGSAVEPDDRPRD</sequence>
<gene>
    <name evidence="3" type="ORF">PAI11_36430</name>
</gene>
<evidence type="ECO:0000256" key="1">
    <source>
        <dbReference type="SAM" id="MobiDB-lite"/>
    </source>
</evidence>
<dbReference type="Pfam" id="PF04186">
    <property type="entry name" value="FxsA"/>
    <property type="match status" value="1"/>
</dbReference>
<feature type="transmembrane region" description="Helical" evidence="2">
    <location>
        <begin position="30"/>
        <end position="48"/>
    </location>
</feature>
<keyword evidence="2" id="KW-0472">Membrane</keyword>
<keyword evidence="2" id="KW-0812">Transmembrane</keyword>
<proteinExistence type="predicted"/>
<dbReference type="RefSeq" id="WP_007577933.1">
    <property type="nucleotide sequence ID" value="NZ_AGUD01000272.1"/>
</dbReference>
<dbReference type="Proteomes" id="UP000005143">
    <property type="component" value="Unassembled WGS sequence"/>
</dbReference>
<name>H0E9X0_9ACTN</name>
<accession>H0E9X0</accession>
<dbReference type="InterPro" id="IPR007313">
    <property type="entry name" value="FxsA"/>
</dbReference>
<comment type="caution">
    <text evidence="3">The sequence shown here is derived from an EMBL/GenBank/DDBJ whole genome shotgun (WGS) entry which is preliminary data.</text>
</comment>
<keyword evidence="2" id="KW-1133">Transmembrane helix</keyword>
<evidence type="ECO:0000313" key="3">
    <source>
        <dbReference type="EMBL" id="EHN09530.1"/>
    </source>
</evidence>
<dbReference type="EMBL" id="AGUD01000272">
    <property type="protein sequence ID" value="EHN09530.1"/>
    <property type="molecule type" value="Genomic_DNA"/>
</dbReference>
<reference evidence="3 4" key="1">
    <citation type="journal article" date="2013" name="Biodegradation">
        <title>Quantitative proteomic analysis of ibuprofen-degrading Patulibacter sp. strain I11.</title>
        <authorList>
            <person name="Almeida B."/>
            <person name="Kjeldal H."/>
            <person name="Lolas I."/>
            <person name="Knudsen A.D."/>
            <person name="Carvalho G."/>
            <person name="Nielsen K.L."/>
            <person name="Barreto Crespo M.T."/>
            <person name="Stensballe A."/>
            <person name="Nielsen J.L."/>
        </authorList>
    </citation>
    <scope>NUCLEOTIDE SEQUENCE [LARGE SCALE GENOMIC DNA]</scope>
    <source>
        <strain evidence="3 4">I11</strain>
    </source>
</reference>